<dbReference type="GO" id="GO:0009451">
    <property type="term" value="P:RNA modification"/>
    <property type="evidence" value="ECO:0007669"/>
    <property type="project" value="InterPro"/>
</dbReference>
<feature type="repeat" description="PPR" evidence="2">
    <location>
        <begin position="328"/>
        <end position="362"/>
    </location>
</feature>
<dbReference type="Pfam" id="PF13041">
    <property type="entry name" value="PPR_2"/>
    <property type="match status" value="1"/>
</dbReference>
<reference evidence="3" key="2">
    <citation type="submission" date="2023-06" db="EMBL/GenBank/DDBJ databases">
        <authorList>
            <person name="Ma L."/>
            <person name="Liu K.-W."/>
            <person name="Li Z."/>
            <person name="Hsiao Y.-Y."/>
            <person name="Qi Y."/>
            <person name="Fu T."/>
            <person name="Tang G."/>
            <person name="Zhang D."/>
            <person name="Sun W.-H."/>
            <person name="Liu D.-K."/>
            <person name="Li Y."/>
            <person name="Chen G.-Z."/>
            <person name="Liu X.-D."/>
            <person name="Liao X.-Y."/>
            <person name="Jiang Y.-T."/>
            <person name="Yu X."/>
            <person name="Hao Y."/>
            <person name="Huang J."/>
            <person name="Zhao X.-W."/>
            <person name="Ke S."/>
            <person name="Chen Y.-Y."/>
            <person name="Wu W.-L."/>
            <person name="Hsu J.-L."/>
            <person name="Lin Y.-F."/>
            <person name="Huang M.-D."/>
            <person name="Li C.-Y."/>
            <person name="Huang L."/>
            <person name="Wang Z.-W."/>
            <person name="Zhao X."/>
            <person name="Zhong W.-Y."/>
            <person name="Peng D.-H."/>
            <person name="Ahmad S."/>
            <person name="Lan S."/>
            <person name="Zhang J.-S."/>
            <person name="Tsai W.-C."/>
            <person name="Van De Peer Y."/>
            <person name="Liu Z.-J."/>
        </authorList>
    </citation>
    <scope>NUCLEOTIDE SEQUENCE</scope>
    <source>
        <strain evidence="3">SCP</strain>
        <tissue evidence="3">Leaves</tissue>
    </source>
</reference>
<dbReference type="InterPro" id="IPR011990">
    <property type="entry name" value="TPR-like_helical_dom_sf"/>
</dbReference>
<dbReference type="EMBL" id="JAUJYN010000003">
    <property type="protein sequence ID" value="KAK1276002.1"/>
    <property type="molecule type" value="Genomic_DNA"/>
</dbReference>
<dbReference type="PANTHER" id="PTHR47926:SF364">
    <property type="entry name" value="PENTATRICOPEPTIDE REPEAT-CONTAINING PROTEIN"/>
    <property type="match status" value="1"/>
</dbReference>
<dbReference type="PANTHER" id="PTHR47926">
    <property type="entry name" value="PENTATRICOPEPTIDE REPEAT-CONTAINING PROTEIN"/>
    <property type="match status" value="1"/>
</dbReference>
<accession>A0AAV9BHX5</accession>
<proteinExistence type="predicted"/>
<feature type="repeat" description="PPR" evidence="2">
    <location>
        <begin position="22"/>
        <end position="56"/>
    </location>
</feature>
<evidence type="ECO:0000313" key="3">
    <source>
        <dbReference type="EMBL" id="KAK1276002.1"/>
    </source>
</evidence>
<evidence type="ECO:0000313" key="4">
    <source>
        <dbReference type="Proteomes" id="UP001179952"/>
    </source>
</evidence>
<organism evidence="3 4">
    <name type="scientific">Acorus gramineus</name>
    <name type="common">Dwarf sweet flag</name>
    <dbReference type="NCBI Taxonomy" id="55184"/>
    <lineage>
        <taxon>Eukaryota</taxon>
        <taxon>Viridiplantae</taxon>
        <taxon>Streptophyta</taxon>
        <taxon>Embryophyta</taxon>
        <taxon>Tracheophyta</taxon>
        <taxon>Spermatophyta</taxon>
        <taxon>Magnoliopsida</taxon>
        <taxon>Liliopsida</taxon>
        <taxon>Acoraceae</taxon>
        <taxon>Acorus</taxon>
    </lineage>
</organism>
<dbReference type="InterPro" id="IPR046848">
    <property type="entry name" value="E_motif"/>
</dbReference>
<dbReference type="FunFam" id="1.25.40.10:FF:000090">
    <property type="entry name" value="Pentatricopeptide repeat-containing protein, chloroplastic"/>
    <property type="match status" value="1"/>
</dbReference>
<evidence type="ECO:0000256" key="1">
    <source>
        <dbReference type="ARBA" id="ARBA00022737"/>
    </source>
</evidence>
<dbReference type="Pfam" id="PF01535">
    <property type="entry name" value="PPR"/>
    <property type="match status" value="8"/>
</dbReference>
<dbReference type="Gene3D" id="1.25.40.10">
    <property type="entry name" value="Tetratricopeptide repeat domain"/>
    <property type="match status" value="6"/>
</dbReference>
<protein>
    <submittedName>
        <fullName evidence="3">Pentatricopeptide repeat-containing protein</fullName>
    </submittedName>
</protein>
<dbReference type="PROSITE" id="PS51375">
    <property type="entry name" value="PPR"/>
    <property type="match status" value="4"/>
</dbReference>
<gene>
    <name evidence="3" type="ORF">QJS04_geneDACA016800</name>
</gene>
<sequence length="714" mass="78079">MYSKWGLMDHARRVFDEIPQPDVVSWNTMINGYVSSGSDSLAFDWFLKMVSCGVVPDEFGSSAVLKACSGLGDVCGGARVHCVAIKSGICGSAFVGCGLVEFYAGFGFYEDSMRVFDEMVFKDVVLVNAVIGVQAKIGHLGGAFLNFRWMLSSSMAPARASFVNLMMAVINGSCGDFRPGEQVHGLVVKSGFEGDGVIENSLVRMYTSCGSVGGGFDLLVHSGSNNLMSWTTLISGCADLGCFREAMEAFCWIFGEAFSVDSVLISCILGVSAVARCIGFGTQGHSIVLKNGYETDICVMNSLMDMYAKCSSMMDAMKIFQQISNYRDLFSWTIVISGNVRNGFQMEALLSFKQMRKEGVTLDASVCCSILMGCTDMQPIRNGEQIHCYVIKSGCQTDVSVQTALLSLYANHGNLESVYELFQKMNAQDVVSWTALISGSSKVGCDEIALLWLLEMLWEGVMPNQFTLTSALASSARLTATELGRSLHSRIIKTGFEEDKFIGCALIDMYSKCGIIEDAVAYFNEIPKQDVALWNSVLAGHAHNGNVLELLNTFEDMQLHKMNPDELSFLALLSGCSHGGHVDMAVQYYMLMKDEYGIVPKKEHHSCIIDALGRAGLFRDALLIIERLGFDPGPEVLRTLINSCIVHRHIRLGLSVAAKMVVLGATDASSYVLLAKLYAVNGRWNDARNTREAMDRSCSKGKKVGRSWIESKCY</sequence>
<dbReference type="NCBIfam" id="TIGR00756">
    <property type="entry name" value="PPR"/>
    <property type="match status" value="3"/>
</dbReference>
<dbReference type="Pfam" id="PF20431">
    <property type="entry name" value="E_motif"/>
    <property type="match status" value="1"/>
</dbReference>
<reference evidence="3" key="1">
    <citation type="journal article" date="2023" name="Nat. Commun.">
        <title>Diploid and tetraploid genomes of Acorus and the evolution of monocots.</title>
        <authorList>
            <person name="Ma L."/>
            <person name="Liu K.W."/>
            <person name="Li Z."/>
            <person name="Hsiao Y.Y."/>
            <person name="Qi Y."/>
            <person name="Fu T."/>
            <person name="Tang G.D."/>
            <person name="Zhang D."/>
            <person name="Sun W.H."/>
            <person name="Liu D.K."/>
            <person name="Li Y."/>
            <person name="Chen G.Z."/>
            <person name="Liu X.D."/>
            <person name="Liao X.Y."/>
            <person name="Jiang Y.T."/>
            <person name="Yu X."/>
            <person name="Hao Y."/>
            <person name="Huang J."/>
            <person name="Zhao X.W."/>
            <person name="Ke S."/>
            <person name="Chen Y.Y."/>
            <person name="Wu W.L."/>
            <person name="Hsu J.L."/>
            <person name="Lin Y.F."/>
            <person name="Huang M.D."/>
            <person name="Li C.Y."/>
            <person name="Huang L."/>
            <person name="Wang Z.W."/>
            <person name="Zhao X."/>
            <person name="Zhong W.Y."/>
            <person name="Peng D.H."/>
            <person name="Ahmad S."/>
            <person name="Lan S."/>
            <person name="Zhang J.S."/>
            <person name="Tsai W.C."/>
            <person name="Van de Peer Y."/>
            <person name="Liu Z.J."/>
        </authorList>
    </citation>
    <scope>NUCLEOTIDE SEQUENCE</scope>
    <source>
        <strain evidence="3">SCP</strain>
    </source>
</reference>
<dbReference type="InterPro" id="IPR002885">
    <property type="entry name" value="PPR_rpt"/>
</dbReference>
<dbReference type="Proteomes" id="UP001179952">
    <property type="component" value="Unassembled WGS sequence"/>
</dbReference>
<keyword evidence="1" id="KW-0677">Repeat</keyword>
<keyword evidence="4" id="KW-1185">Reference proteome</keyword>
<feature type="repeat" description="PPR" evidence="2">
    <location>
        <begin position="530"/>
        <end position="564"/>
    </location>
</feature>
<dbReference type="FunFam" id="1.25.40.10:FF:000343">
    <property type="entry name" value="Pentatricopeptide repeat-containing protein At3g58590"/>
    <property type="match status" value="1"/>
</dbReference>
<name>A0AAV9BHX5_ACOGR</name>
<dbReference type="InterPro" id="IPR046960">
    <property type="entry name" value="PPR_At4g14850-like_plant"/>
</dbReference>
<comment type="caution">
    <text evidence="3">The sequence shown here is derived from an EMBL/GenBank/DDBJ whole genome shotgun (WGS) entry which is preliminary data.</text>
</comment>
<evidence type="ECO:0000256" key="2">
    <source>
        <dbReference type="PROSITE-ProRule" id="PRU00708"/>
    </source>
</evidence>
<feature type="repeat" description="PPR" evidence="2">
    <location>
        <begin position="429"/>
        <end position="463"/>
    </location>
</feature>
<dbReference type="AlphaFoldDB" id="A0AAV9BHX5"/>
<dbReference type="GO" id="GO:0003723">
    <property type="term" value="F:RNA binding"/>
    <property type="evidence" value="ECO:0007669"/>
    <property type="project" value="InterPro"/>
</dbReference>